<evidence type="ECO:0000256" key="1">
    <source>
        <dbReference type="SAM" id="Phobius"/>
    </source>
</evidence>
<name>A0A1D1W8Y0_RAMVA</name>
<keyword evidence="3" id="KW-1185">Reference proteome</keyword>
<organism evidence="2 3">
    <name type="scientific">Ramazzottius varieornatus</name>
    <name type="common">Water bear</name>
    <name type="synonym">Tardigrade</name>
    <dbReference type="NCBI Taxonomy" id="947166"/>
    <lineage>
        <taxon>Eukaryota</taxon>
        <taxon>Metazoa</taxon>
        <taxon>Ecdysozoa</taxon>
        <taxon>Tardigrada</taxon>
        <taxon>Eutardigrada</taxon>
        <taxon>Parachela</taxon>
        <taxon>Hypsibioidea</taxon>
        <taxon>Ramazzottiidae</taxon>
        <taxon>Ramazzottius</taxon>
    </lineage>
</organism>
<feature type="transmembrane region" description="Helical" evidence="1">
    <location>
        <begin position="232"/>
        <end position="251"/>
    </location>
</feature>
<dbReference type="EMBL" id="BDGG01000019">
    <property type="protein sequence ID" value="GAV08768.1"/>
    <property type="molecule type" value="Genomic_DNA"/>
</dbReference>
<evidence type="ECO:0000313" key="2">
    <source>
        <dbReference type="EMBL" id="GAV08768.1"/>
    </source>
</evidence>
<evidence type="ECO:0000313" key="3">
    <source>
        <dbReference type="Proteomes" id="UP000186922"/>
    </source>
</evidence>
<accession>A0A1D1W8Y0</accession>
<gene>
    <name evidence="2" type="primary">RvY_18414-1</name>
    <name evidence="2" type="synonym">RvY_18414.1</name>
    <name evidence="2" type="ORF">RvY_18414</name>
</gene>
<dbReference type="AlphaFoldDB" id="A0A1D1W8Y0"/>
<keyword evidence="1" id="KW-0472">Membrane</keyword>
<proteinExistence type="predicted"/>
<keyword evidence="1" id="KW-1133">Transmembrane helix</keyword>
<feature type="transmembrane region" description="Helical" evidence="1">
    <location>
        <begin position="122"/>
        <end position="144"/>
    </location>
</feature>
<feature type="transmembrane region" description="Helical" evidence="1">
    <location>
        <begin position="151"/>
        <end position="170"/>
    </location>
</feature>
<comment type="caution">
    <text evidence="2">The sequence shown here is derived from an EMBL/GenBank/DDBJ whole genome shotgun (WGS) entry which is preliminary data.</text>
</comment>
<dbReference type="Proteomes" id="UP000186922">
    <property type="component" value="Unassembled WGS sequence"/>
</dbReference>
<sequence length="266" mass="28823">MKLISVNMDAKEGKSYPTVAAGKNPVHLDIPAFKEASDNSTIPNTVLAEVRSHSASVGSNPKIDSGILSGYLFGMFRCLSVMVSVAHLLAGLLYIGVSFTAIYNYLFNVEEGTAGTRHIPGYLTGFDLFGIGEVCFLASLFALLGLYEPSVLWMMASSSLMLTAGLLFGLRLGSPVEKVGEYTLYLSRGQWFQTCLFPNGTAPAEGAPMEEFKRACKATAQQNLAMVLLSGLNFTGVAVLTLTWMLLLLHWHQKKRRSVRISALAV</sequence>
<feature type="transmembrane region" description="Helical" evidence="1">
    <location>
        <begin position="78"/>
        <end position="102"/>
    </location>
</feature>
<protein>
    <submittedName>
        <fullName evidence="2">Uncharacterized protein</fullName>
    </submittedName>
</protein>
<reference evidence="2 3" key="1">
    <citation type="journal article" date="2016" name="Nat. Commun.">
        <title>Extremotolerant tardigrade genome and improved radiotolerance of human cultured cells by tardigrade-unique protein.</title>
        <authorList>
            <person name="Hashimoto T."/>
            <person name="Horikawa D.D."/>
            <person name="Saito Y."/>
            <person name="Kuwahara H."/>
            <person name="Kozuka-Hata H."/>
            <person name="Shin-I T."/>
            <person name="Minakuchi Y."/>
            <person name="Ohishi K."/>
            <person name="Motoyama A."/>
            <person name="Aizu T."/>
            <person name="Enomoto A."/>
            <person name="Kondo K."/>
            <person name="Tanaka S."/>
            <person name="Hara Y."/>
            <person name="Koshikawa S."/>
            <person name="Sagara H."/>
            <person name="Miura T."/>
            <person name="Yokobori S."/>
            <person name="Miyagawa K."/>
            <person name="Suzuki Y."/>
            <person name="Kubo T."/>
            <person name="Oyama M."/>
            <person name="Kohara Y."/>
            <person name="Fujiyama A."/>
            <person name="Arakawa K."/>
            <person name="Katayama T."/>
            <person name="Toyoda A."/>
            <person name="Kunieda T."/>
        </authorList>
    </citation>
    <scope>NUCLEOTIDE SEQUENCE [LARGE SCALE GENOMIC DNA]</scope>
    <source>
        <strain evidence="2 3">YOKOZUNA-1</strain>
    </source>
</reference>
<keyword evidence="1" id="KW-0812">Transmembrane</keyword>